<dbReference type="Proteomes" id="UP000054563">
    <property type="component" value="Unassembled WGS sequence"/>
</dbReference>
<proteinExistence type="predicted"/>
<sequence length="103" mass="12026">MMRIRGEALFVWGPLRGSSERHPIPQQTAWLQQTMATINIRSATLFLSPWSLILFLSLSLSLLFLSFSAFWCRFSVVTRDYVMSRTTNHRNEQQPPTDEHTRL</sequence>
<dbReference type="VEuPathDB" id="FungiDB:CIHG_07919"/>
<dbReference type="AlphaFoldDB" id="A0A0J8S174"/>
<keyword evidence="1" id="KW-1133">Transmembrane helix</keyword>
<evidence type="ECO:0000256" key="1">
    <source>
        <dbReference type="SAM" id="Phobius"/>
    </source>
</evidence>
<gene>
    <name evidence="2" type="ORF">CIHG_07919</name>
</gene>
<organism evidence="2 3">
    <name type="scientific">Coccidioides immitis H538.4</name>
    <dbReference type="NCBI Taxonomy" id="396776"/>
    <lineage>
        <taxon>Eukaryota</taxon>
        <taxon>Fungi</taxon>
        <taxon>Dikarya</taxon>
        <taxon>Ascomycota</taxon>
        <taxon>Pezizomycotina</taxon>
        <taxon>Eurotiomycetes</taxon>
        <taxon>Eurotiomycetidae</taxon>
        <taxon>Onygenales</taxon>
        <taxon>Onygenaceae</taxon>
        <taxon>Coccidioides</taxon>
    </lineage>
</organism>
<protein>
    <submittedName>
        <fullName evidence="2">Uncharacterized protein</fullName>
    </submittedName>
</protein>
<evidence type="ECO:0000313" key="2">
    <source>
        <dbReference type="EMBL" id="KMU90109.1"/>
    </source>
</evidence>
<name>A0A0J8S174_COCIT</name>
<feature type="transmembrane region" description="Helical" evidence="1">
    <location>
        <begin position="52"/>
        <end position="76"/>
    </location>
</feature>
<keyword evidence="1" id="KW-0472">Membrane</keyword>
<keyword evidence="1" id="KW-0812">Transmembrane</keyword>
<dbReference type="EMBL" id="DS017018">
    <property type="protein sequence ID" value="KMU90109.1"/>
    <property type="molecule type" value="Genomic_DNA"/>
</dbReference>
<reference evidence="3" key="1">
    <citation type="journal article" date="2010" name="Genome Res.">
        <title>Population genomic sequencing of Coccidioides fungi reveals recent hybridization and transposon control.</title>
        <authorList>
            <person name="Neafsey D.E."/>
            <person name="Barker B.M."/>
            <person name="Sharpton T.J."/>
            <person name="Stajich J.E."/>
            <person name="Park D.J."/>
            <person name="Whiston E."/>
            <person name="Hung C.-Y."/>
            <person name="McMahan C."/>
            <person name="White J."/>
            <person name="Sykes S."/>
            <person name="Heiman D."/>
            <person name="Young S."/>
            <person name="Zeng Q."/>
            <person name="Abouelleil A."/>
            <person name="Aftuck L."/>
            <person name="Bessette D."/>
            <person name="Brown A."/>
            <person name="FitzGerald M."/>
            <person name="Lui A."/>
            <person name="Macdonald J.P."/>
            <person name="Priest M."/>
            <person name="Orbach M.J."/>
            <person name="Galgiani J.N."/>
            <person name="Kirkland T.N."/>
            <person name="Cole G.T."/>
            <person name="Birren B.W."/>
            <person name="Henn M.R."/>
            <person name="Taylor J.W."/>
            <person name="Rounsley S.D."/>
        </authorList>
    </citation>
    <scope>NUCLEOTIDE SEQUENCE [LARGE SCALE GENOMIC DNA]</scope>
    <source>
        <strain evidence="3">H538.4</strain>
    </source>
</reference>
<evidence type="ECO:0000313" key="3">
    <source>
        <dbReference type="Proteomes" id="UP000054563"/>
    </source>
</evidence>
<accession>A0A0J8S174</accession>